<accession>A0ABY8SP90</accession>
<protein>
    <submittedName>
        <fullName evidence="1">Uncharacterized protein</fullName>
    </submittedName>
</protein>
<name>A0ABY8SP90_9BURK</name>
<evidence type="ECO:0000313" key="2">
    <source>
        <dbReference type="Proteomes" id="UP001240697"/>
    </source>
</evidence>
<reference evidence="1 2" key="1">
    <citation type="submission" date="2023-05" db="EMBL/GenBank/DDBJ databases">
        <authorList>
            <person name="Yin Y."/>
            <person name="Lu Z."/>
        </authorList>
    </citation>
    <scope>NUCLEOTIDE SEQUENCE [LARGE SCALE GENOMIC DNA]</scope>
    <source>
        <strain evidence="1 2">ZM22</strain>
    </source>
</reference>
<organism evidence="1 2">
    <name type="scientific">Comamonas resistens</name>
    <dbReference type="NCBI Taxonomy" id="3046670"/>
    <lineage>
        <taxon>Bacteria</taxon>
        <taxon>Pseudomonadati</taxon>
        <taxon>Pseudomonadota</taxon>
        <taxon>Betaproteobacteria</taxon>
        <taxon>Burkholderiales</taxon>
        <taxon>Comamonadaceae</taxon>
        <taxon>Comamonas</taxon>
    </lineage>
</organism>
<dbReference type="EMBL" id="CP125947">
    <property type="protein sequence ID" value="WHS64888.1"/>
    <property type="molecule type" value="Genomic_DNA"/>
</dbReference>
<proteinExistence type="predicted"/>
<keyword evidence="2" id="KW-1185">Reference proteome</keyword>
<evidence type="ECO:0000313" key="1">
    <source>
        <dbReference type="EMBL" id="WHS64888.1"/>
    </source>
</evidence>
<dbReference type="Proteomes" id="UP001240697">
    <property type="component" value="Chromosome"/>
</dbReference>
<sequence length="181" mass="20807">MRLQALQHGFARLCNALAPVVRSTKVWNRVALHHLTYRQLRDEFPEMGSQMVCNAIYSVSRTCRVVFQHPASPFHLERLGDAGLPLLRFADTCPVYFDRHTLSLKDGQLSMFTLDGRMRFQLMLDPRDETRFQQQKMREIVLEGDAERGYALSFLLGEAQVQGHSDPVAEIPEYILVEESI</sequence>
<gene>
    <name evidence="1" type="ORF">QMY55_20740</name>
</gene>
<dbReference type="RefSeq" id="WP_283486000.1">
    <property type="nucleotide sequence ID" value="NZ_CP125947.1"/>
</dbReference>